<proteinExistence type="predicted"/>
<evidence type="ECO:0000256" key="2">
    <source>
        <dbReference type="SAM" id="MobiDB-lite"/>
    </source>
</evidence>
<dbReference type="EMBL" id="VJMH01005501">
    <property type="protein sequence ID" value="KAF0695163.1"/>
    <property type="molecule type" value="Genomic_DNA"/>
</dbReference>
<evidence type="ECO:0000313" key="3">
    <source>
        <dbReference type="EMBL" id="KAF0695163.1"/>
    </source>
</evidence>
<dbReference type="EMBL" id="CAADRA010005522">
    <property type="protein sequence ID" value="VFT90838.1"/>
    <property type="molecule type" value="Genomic_DNA"/>
</dbReference>
<reference evidence="4 5" key="1">
    <citation type="submission" date="2019-03" db="EMBL/GenBank/DDBJ databases">
        <authorList>
            <person name="Gaulin E."/>
            <person name="Dumas B."/>
        </authorList>
    </citation>
    <scope>NUCLEOTIDE SEQUENCE [LARGE SCALE GENOMIC DNA]</scope>
    <source>
        <strain evidence="4">CBS 568.67</strain>
    </source>
</reference>
<sequence length="338" mass="37760">MMAARKPPPNEAQWLQQVDAQIEKHLREKQQEEKALQVAESLSTIPETSRESFPSGASPATMFKRSPSAARSPTMSAADPRDNTSRRQVKEDIFDESFHSRASSRRTMAAARGSKYDSTPTKSGRPPRTLMDATSSLSRRRGTSASATHAPHRFAFVEKPSPFRPQHSAQRRLQSHLDEATAVLDAIQREKLHQSHLDLFAKTLESELLGAVRKQKLQIEHKATCAAAADQAARVTIEEMEQEFQEHYEHLENEHGEEMARLEADLAATSERLARLEGSEDGWIVIPAKWTDAASWVLLALSLMFALVHGWQCVSLSVAAHDDATVQELVLAQMRIQK</sequence>
<dbReference type="Proteomes" id="UP000332933">
    <property type="component" value="Unassembled WGS sequence"/>
</dbReference>
<keyword evidence="1" id="KW-0175">Coiled coil</keyword>
<accession>A0A485KZX2</accession>
<organism evidence="4 5">
    <name type="scientific">Aphanomyces stellatus</name>
    <dbReference type="NCBI Taxonomy" id="120398"/>
    <lineage>
        <taxon>Eukaryota</taxon>
        <taxon>Sar</taxon>
        <taxon>Stramenopiles</taxon>
        <taxon>Oomycota</taxon>
        <taxon>Saprolegniomycetes</taxon>
        <taxon>Saprolegniales</taxon>
        <taxon>Verrucalvaceae</taxon>
        <taxon>Aphanomyces</taxon>
    </lineage>
</organism>
<feature type="compositionally biased region" description="Basic and acidic residues" evidence="2">
    <location>
        <begin position="79"/>
        <end position="99"/>
    </location>
</feature>
<protein>
    <submittedName>
        <fullName evidence="4">Aste57867_14008 protein</fullName>
    </submittedName>
</protein>
<evidence type="ECO:0000256" key="1">
    <source>
        <dbReference type="SAM" id="Coils"/>
    </source>
</evidence>
<evidence type="ECO:0000313" key="4">
    <source>
        <dbReference type="EMBL" id="VFT90838.1"/>
    </source>
</evidence>
<feature type="compositionally biased region" description="Polar residues" evidence="2">
    <location>
        <begin position="132"/>
        <end position="147"/>
    </location>
</feature>
<name>A0A485KZX2_9STRA</name>
<dbReference type="OrthoDB" id="70710at2759"/>
<feature type="coiled-coil region" evidence="1">
    <location>
        <begin position="234"/>
        <end position="279"/>
    </location>
</feature>
<evidence type="ECO:0000313" key="5">
    <source>
        <dbReference type="Proteomes" id="UP000332933"/>
    </source>
</evidence>
<keyword evidence="5" id="KW-1185">Reference proteome</keyword>
<reference evidence="3" key="2">
    <citation type="submission" date="2019-06" db="EMBL/GenBank/DDBJ databases">
        <title>Genomics analysis of Aphanomyces spp. identifies a new class of oomycete effector associated with host adaptation.</title>
        <authorList>
            <person name="Gaulin E."/>
        </authorList>
    </citation>
    <scope>NUCLEOTIDE SEQUENCE</scope>
    <source>
        <strain evidence="3">CBS 578.67</strain>
    </source>
</reference>
<dbReference type="AlphaFoldDB" id="A0A485KZX2"/>
<gene>
    <name evidence="4" type="primary">Aste57867_14008</name>
    <name evidence="3" type="ORF">As57867_013957</name>
    <name evidence="4" type="ORF">ASTE57867_14008</name>
</gene>
<feature type="region of interest" description="Disordered" evidence="2">
    <location>
        <begin position="29"/>
        <end position="152"/>
    </location>
</feature>